<protein>
    <submittedName>
        <fullName evidence="3">Ovule protein</fullName>
    </submittedName>
</protein>
<gene>
    <name evidence="1" type="ORF">HPLM_LOCUS319</name>
</gene>
<sequence>MKVTCNGVKLFIGVVCPKLLPAFSYMLGPRGLIFQPTQSSEAAVQANVYPSNANAHAVSKLC</sequence>
<evidence type="ECO:0000313" key="1">
    <source>
        <dbReference type="EMBL" id="VDO05062.1"/>
    </source>
</evidence>
<evidence type="ECO:0000313" key="2">
    <source>
        <dbReference type="Proteomes" id="UP000268014"/>
    </source>
</evidence>
<accession>A0A0N4VSQ1</accession>
<dbReference type="WBParaSite" id="HPLM_0000031801-mRNA-1">
    <property type="protein sequence ID" value="HPLM_0000031801-mRNA-1"/>
    <property type="gene ID" value="HPLM_0000031801"/>
</dbReference>
<organism evidence="3">
    <name type="scientific">Haemonchus placei</name>
    <name type="common">Barber's pole worm</name>
    <dbReference type="NCBI Taxonomy" id="6290"/>
    <lineage>
        <taxon>Eukaryota</taxon>
        <taxon>Metazoa</taxon>
        <taxon>Ecdysozoa</taxon>
        <taxon>Nematoda</taxon>
        <taxon>Chromadorea</taxon>
        <taxon>Rhabditida</taxon>
        <taxon>Rhabditina</taxon>
        <taxon>Rhabditomorpha</taxon>
        <taxon>Strongyloidea</taxon>
        <taxon>Trichostrongylidae</taxon>
        <taxon>Haemonchus</taxon>
    </lineage>
</organism>
<dbReference type="EMBL" id="UZAF01000197">
    <property type="protein sequence ID" value="VDO05062.1"/>
    <property type="molecule type" value="Genomic_DNA"/>
</dbReference>
<keyword evidence="2" id="KW-1185">Reference proteome</keyword>
<reference evidence="1 2" key="2">
    <citation type="submission" date="2018-11" db="EMBL/GenBank/DDBJ databases">
        <authorList>
            <consortium name="Pathogen Informatics"/>
        </authorList>
    </citation>
    <scope>NUCLEOTIDE SEQUENCE [LARGE SCALE GENOMIC DNA]</scope>
    <source>
        <strain evidence="1 2">MHpl1</strain>
    </source>
</reference>
<name>A0A0N4VSQ1_HAEPC</name>
<reference evidence="3" key="1">
    <citation type="submission" date="2017-02" db="UniProtKB">
        <authorList>
            <consortium name="WormBaseParasite"/>
        </authorList>
    </citation>
    <scope>IDENTIFICATION</scope>
</reference>
<dbReference type="Proteomes" id="UP000268014">
    <property type="component" value="Unassembled WGS sequence"/>
</dbReference>
<evidence type="ECO:0000313" key="3">
    <source>
        <dbReference type="WBParaSite" id="HPLM_0000031801-mRNA-1"/>
    </source>
</evidence>
<dbReference type="AlphaFoldDB" id="A0A0N4VSQ1"/>
<proteinExistence type="predicted"/>